<evidence type="ECO:0000313" key="5">
    <source>
        <dbReference type="EMBL" id="MBB5659802.1"/>
    </source>
</evidence>
<dbReference type="OrthoDB" id="9813479at2"/>
<evidence type="ECO:0000256" key="2">
    <source>
        <dbReference type="SAM" id="MobiDB-lite"/>
    </source>
</evidence>
<feature type="domain" description="Band 7" evidence="4">
    <location>
        <begin position="69"/>
        <end position="237"/>
    </location>
</feature>
<dbReference type="EMBL" id="JACIJB010000001">
    <property type="protein sequence ID" value="MBB5659802.1"/>
    <property type="molecule type" value="Genomic_DNA"/>
</dbReference>
<dbReference type="GO" id="GO:0006508">
    <property type="term" value="P:proteolysis"/>
    <property type="evidence" value="ECO:0007669"/>
    <property type="project" value="UniProtKB-KW"/>
</dbReference>
<evidence type="ECO:0000313" key="6">
    <source>
        <dbReference type="Proteomes" id="UP000548978"/>
    </source>
</evidence>
<dbReference type="PANTHER" id="PTHR43446">
    <property type="entry name" value="MEMBRANE PROTEIN-RELATED"/>
    <property type="match status" value="1"/>
</dbReference>
<feature type="compositionally biased region" description="Polar residues" evidence="2">
    <location>
        <begin position="1"/>
        <end position="14"/>
    </location>
</feature>
<evidence type="ECO:0000256" key="1">
    <source>
        <dbReference type="ARBA" id="ARBA00004167"/>
    </source>
</evidence>
<keyword evidence="5" id="KW-0378">Hydrolase</keyword>
<dbReference type="RefSeq" id="WP_123286771.1">
    <property type="nucleotide sequence ID" value="NZ_JACIJB010000001.1"/>
</dbReference>
<dbReference type="Pfam" id="PF01145">
    <property type="entry name" value="Band_7"/>
    <property type="match status" value="1"/>
</dbReference>
<protein>
    <submittedName>
        <fullName evidence="5">Regulator of protease activity HflC (Stomatin/prohibitin superfamily)</fullName>
    </submittedName>
</protein>
<comment type="caution">
    <text evidence="5">The sequence shown here is derived from an EMBL/GenBank/DDBJ whole genome shotgun (WGS) entry which is preliminary data.</text>
</comment>
<gene>
    <name evidence="5" type="ORF">FHS65_000520</name>
</gene>
<keyword evidence="3" id="KW-1133">Transmembrane helix</keyword>
<dbReference type="GO" id="GO:0016020">
    <property type="term" value="C:membrane"/>
    <property type="evidence" value="ECO:0007669"/>
    <property type="project" value="UniProtKB-SubCell"/>
</dbReference>
<sequence>MSDAQSRSPTGSHSLSREHPARTGNGILMLLMSLALMVAGALAVFAQPDSPLNVVGGILLLSLGFILLCGLYALQPNEGMAILLFGDYRGTDRKTGLRWVLPWYSRKKISLRVRNLTSDKLKVNDRRGNPIEIAANVVWRVEDSAQALFDVDDFRAFVNIQVDTALRDMASHYAYDHGEDHELTLRADAEEVAARLREELVGRIAVAGVAIDEARIAHLAYAPEIAGAMLRRQQAEAILAARRLIVRGAVEMVETALQDLNSRGVVDLDEDRKAAMVSNLLVVLCADREAQPVVNTGTLYG</sequence>
<dbReference type="Proteomes" id="UP000548978">
    <property type="component" value="Unassembled WGS sequence"/>
</dbReference>
<dbReference type="PANTHER" id="PTHR43446:SF1">
    <property type="entry name" value="BAND 7 DOMAIN-CONTAINING PROTEIN"/>
    <property type="match status" value="1"/>
</dbReference>
<keyword evidence="3" id="KW-0472">Membrane</keyword>
<dbReference type="InterPro" id="IPR036013">
    <property type="entry name" value="Band_7/SPFH_dom_sf"/>
</dbReference>
<evidence type="ECO:0000256" key="3">
    <source>
        <dbReference type="SAM" id="Phobius"/>
    </source>
</evidence>
<proteinExistence type="predicted"/>
<dbReference type="Gene3D" id="3.30.479.30">
    <property type="entry name" value="Band 7 domain"/>
    <property type="match status" value="1"/>
</dbReference>
<dbReference type="CDD" id="cd03402">
    <property type="entry name" value="SPFH_like_u2"/>
    <property type="match status" value="1"/>
</dbReference>
<dbReference type="SMART" id="SM00244">
    <property type="entry name" value="PHB"/>
    <property type="match status" value="1"/>
</dbReference>
<keyword evidence="5" id="KW-0645">Protease</keyword>
<feature type="region of interest" description="Disordered" evidence="2">
    <location>
        <begin position="1"/>
        <end position="20"/>
    </location>
</feature>
<reference evidence="5 6" key="1">
    <citation type="submission" date="2020-08" db="EMBL/GenBank/DDBJ databases">
        <title>Genomic Encyclopedia of Type Strains, Phase IV (KMG-IV): sequencing the most valuable type-strain genomes for metagenomic binning, comparative biology and taxonomic classification.</title>
        <authorList>
            <person name="Goeker M."/>
        </authorList>
    </citation>
    <scope>NUCLEOTIDE SEQUENCE [LARGE SCALE GENOMIC DNA]</scope>
    <source>
        <strain evidence="5 6">DSM 24448</strain>
    </source>
</reference>
<feature type="transmembrane region" description="Helical" evidence="3">
    <location>
        <begin position="27"/>
        <end position="46"/>
    </location>
</feature>
<feature type="transmembrane region" description="Helical" evidence="3">
    <location>
        <begin position="52"/>
        <end position="74"/>
    </location>
</feature>
<evidence type="ECO:0000259" key="4">
    <source>
        <dbReference type="SMART" id="SM00244"/>
    </source>
</evidence>
<dbReference type="SUPFAM" id="SSF117892">
    <property type="entry name" value="Band 7/SPFH domain"/>
    <property type="match status" value="1"/>
</dbReference>
<organism evidence="5 6">
    <name type="scientific">Brevundimonas halotolerans</name>
    <dbReference type="NCBI Taxonomy" id="69670"/>
    <lineage>
        <taxon>Bacteria</taxon>
        <taxon>Pseudomonadati</taxon>
        <taxon>Pseudomonadota</taxon>
        <taxon>Alphaproteobacteria</taxon>
        <taxon>Caulobacterales</taxon>
        <taxon>Caulobacteraceae</taxon>
        <taxon>Brevundimonas</taxon>
    </lineage>
</organism>
<name>A0A7W9A1Q6_9CAUL</name>
<keyword evidence="6" id="KW-1185">Reference proteome</keyword>
<dbReference type="AlphaFoldDB" id="A0A7W9A1Q6"/>
<accession>A0A7W9A1Q6</accession>
<dbReference type="GO" id="GO:0008233">
    <property type="term" value="F:peptidase activity"/>
    <property type="evidence" value="ECO:0007669"/>
    <property type="project" value="UniProtKB-KW"/>
</dbReference>
<keyword evidence="3" id="KW-0812">Transmembrane</keyword>
<dbReference type="InterPro" id="IPR001107">
    <property type="entry name" value="Band_7"/>
</dbReference>
<comment type="subcellular location">
    <subcellularLocation>
        <location evidence="1">Membrane</location>
        <topology evidence="1">Single-pass membrane protein</topology>
    </subcellularLocation>
</comment>